<dbReference type="EMBL" id="JBDIVE010000001">
    <property type="protein sequence ID" value="MEN3066914.1"/>
    <property type="molecule type" value="Genomic_DNA"/>
</dbReference>
<keyword evidence="2" id="KW-1185">Reference proteome</keyword>
<reference evidence="1 2" key="1">
    <citation type="journal article" date="2018" name="Int. J. Syst. Evol. Microbiol.">
        <title>Uliginosibacterium sediminicola sp. nov., isolated from freshwater sediment.</title>
        <authorList>
            <person name="Hwang W.M."/>
            <person name="Kim S.M."/>
            <person name="Kang K."/>
            <person name="Ahn T.Y."/>
        </authorList>
    </citation>
    <scope>NUCLEOTIDE SEQUENCE [LARGE SCALE GENOMIC DNA]</scope>
    <source>
        <strain evidence="1 2">M1-21</strain>
    </source>
</reference>
<comment type="caution">
    <text evidence="1">The sequence shown here is derived from an EMBL/GenBank/DDBJ whole genome shotgun (WGS) entry which is preliminary data.</text>
</comment>
<accession>A0ABU9YT74</accession>
<evidence type="ECO:0000313" key="2">
    <source>
        <dbReference type="Proteomes" id="UP001410394"/>
    </source>
</evidence>
<dbReference type="RefSeq" id="WP_345917685.1">
    <property type="nucleotide sequence ID" value="NZ_JBDIVE010000001.1"/>
</dbReference>
<protein>
    <submittedName>
        <fullName evidence="1">Uncharacterized protein</fullName>
    </submittedName>
</protein>
<name>A0ABU9YT74_9RHOO</name>
<dbReference type="Gene3D" id="2.30.30.110">
    <property type="match status" value="1"/>
</dbReference>
<proteinExistence type="predicted"/>
<gene>
    <name evidence="1" type="ORF">ABDB84_00400</name>
</gene>
<dbReference type="InterPro" id="IPR011067">
    <property type="entry name" value="Plasmid_toxin/cell-grow_inhib"/>
</dbReference>
<evidence type="ECO:0000313" key="1">
    <source>
        <dbReference type="EMBL" id="MEN3066914.1"/>
    </source>
</evidence>
<sequence>MQGVTPLTYVVVLQRRSQIDKQDYLKNIVVARNQKVRRVLHPWAIVEVEFGHALTVGKVSGDVRGNKRYVDTVQQYSMPKRRLAVVLRVLERPSEDLIQVIPITSKPPLLTDKTAVEVTSELSMMAHYQKPNWAVAQMIQTVMRALLLVDRCAGGG</sequence>
<organism evidence="1 2">
    <name type="scientific">Uliginosibacterium sediminicola</name>
    <dbReference type="NCBI Taxonomy" id="2024550"/>
    <lineage>
        <taxon>Bacteria</taxon>
        <taxon>Pseudomonadati</taxon>
        <taxon>Pseudomonadota</taxon>
        <taxon>Betaproteobacteria</taxon>
        <taxon>Rhodocyclales</taxon>
        <taxon>Zoogloeaceae</taxon>
        <taxon>Uliginosibacterium</taxon>
    </lineage>
</organism>
<dbReference type="Proteomes" id="UP001410394">
    <property type="component" value="Unassembled WGS sequence"/>
</dbReference>